<gene>
    <name evidence="8" type="ORF">IMSHALPRED_008101</name>
</gene>
<feature type="region of interest" description="Disordered" evidence="5">
    <location>
        <begin position="596"/>
        <end position="773"/>
    </location>
</feature>
<dbReference type="PANTHER" id="PTHR15549">
    <property type="entry name" value="PAIRED IMMUNOGLOBULIN-LIKE TYPE 2 RECEPTOR"/>
    <property type="match status" value="1"/>
</dbReference>
<comment type="subcellular location">
    <subcellularLocation>
        <location evidence="1">Membrane</location>
        <topology evidence="1">Single-pass membrane protein</topology>
    </subcellularLocation>
</comment>
<name>A0A8H3FS83_9LECA</name>
<evidence type="ECO:0000256" key="6">
    <source>
        <dbReference type="SAM" id="Phobius"/>
    </source>
</evidence>
<reference evidence="8" key="1">
    <citation type="submission" date="2021-03" db="EMBL/GenBank/DDBJ databases">
        <authorList>
            <person name="Tagirdzhanova G."/>
        </authorList>
    </citation>
    <scope>NUCLEOTIDE SEQUENCE</scope>
</reference>
<feature type="region of interest" description="Disordered" evidence="5">
    <location>
        <begin position="468"/>
        <end position="511"/>
    </location>
</feature>
<keyword evidence="2 6" id="KW-0812">Transmembrane</keyword>
<dbReference type="InterPro" id="IPR033121">
    <property type="entry name" value="PEPTIDASE_A1"/>
</dbReference>
<evidence type="ECO:0000313" key="8">
    <source>
        <dbReference type="EMBL" id="CAF9930177.1"/>
    </source>
</evidence>
<comment type="caution">
    <text evidence="8">The sequence shown here is derived from an EMBL/GenBank/DDBJ whole genome shotgun (WGS) entry which is preliminary data.</text>
</comment>
<dbReference type="AlphaFoldDB" id="A0A8H3FS83"/>
<protein>
    <recommendedName>
        <fullName evidence="7">Peptidase A1 domain-containing protein</fullName>
    </recommendedName>
</protein>
<dbReference type="InterPro" id="IPR034164">
    <property type="entry name" value="Pepsin-like_dom"/>
</dbReference>
<organism evidence="8 9">
    <name type="scientific">Imshaugia aleurites</name>
    <dbReference type="NCBI Taxonomy" id="172621"/>
    <lineage>
        <taxon>Eukaryota</taxon>
        <taxon>Fungi</taxon>
        <taxon>Dikarya</taxon>
        <taxon>Ascomycota</taxon>
        <taxon>Pezizomycotina</taxon>
        <taxon>Lecanoromycetes</taxon>
        <taxon>OSLEUM clade</taxon>
        <taxon>Lecanoromycetidae</taxon>
        <taxon>Lecanorales</taxon>
        <taxon>Lecanorineae</taxon>
        <taxon>Parmeliaceae</taxon>
        <taxon>Imshaugia</taxon>
    </lineage>
</organism>
<sequence length="773" mass="82370">MSNTTNTAAAPIVVPPSGKWDGNDGPWATFDIHVGTPAQTARVLVSGALGQTWVISANKTEGGCLSTDPATCPQTRGGLVNINASSTWQDQGIYGLGLEQNLQDYLDEYDSGDFGFDTLGLGPAGDTSDDLNGQVIAALATTDYDVGLLGVTDHPTNFTVFDDPHPSYLSSLKAKSKIPSLSFAYSAGAKYRPNKANGTLTLGGYDASKFIPNDVPFTMASDISRDIVVGLQSITFSDATTTNDELLSTGLLTFIDSSVPHIWLPIEACQAFEDSFGIEWNSTIERYLVNDTLHSQLQKQNASVSFIIGNDIDGGSTVNITFPYASFDLNISAPFVDTTQYYFPLRQAANSTQYTLGRAFLQEAYLIVNYENSNFSVSQNSWVPNAPSQIIPIAAASNATTSKITKIITPSHKLSTGAIVGIVVAVVALVIVAAIAVFYIMKHWSKRRKGESAETEGDEMTPFHKAEMDATPVGKAPFDESPYGHKFGEEMDGSNPDLGMDMRKGSEMEGSNPDLVMAGKLKSEMEGDAGVMRAEAPGSGDVLRAEAPGSEGVLRAEVEGSRGGWEMDGGTLRAEMPTVPTFAPVELYAGDHGLYELPSPVSGSGRPSPISSPHSPERPPGAASWSRRQMDVPRLPRSASDISSPDEESEGYTRSPRRSRPSASSLTPSRVSPQSQSRERQGSGGESAGSASRRTTPSNLSPSDESDPDRWPRDYGVNLSPRGHTSRDLPSPAQGGRGNRRLGSTSSADAPGVTPPNERVPNSGSPRPEGEYF</sequence>
<feature type="transmembrane region" description="Helical" evidence="6">
    <location>
        <begin position="418"/>
        <end position="440"/>
    </location>
</feature>
<evidence type="ECO:0000256" key="4">
    <source>
        <dbReference type="ARBA" id="ARBA00023136"/>
    </source>
</evidence>
<dbReference type="PROSITE" id="PS51767">
    <property type="entry name" value="PEPTIDASE_A1"/>
    <property type="match status" value="1"/>
</dbReference>
<dbReference type="OrthoDB" id="4074350at2759"/>
<feature type="domain" description="Peptidase A1" evidence="7">
    <location>
        <begin position="28"/>
        <end position="378"/>
    </location>
</feature>
<proteinExistence type="predicted"/>
<dbReference type="GO" id="GO:0071944">
    <property type="term" value="C:cell periphery"/>
    <property type="evidence" value="ECO:0007669"/>
    <property type="project" value="UniProtKB-ARBA"/>
</dbReference>
<evidence type="ECO:0000259" key="7">
    <source>
        <dbReference type="PROSITE" id="PS51767"/>
    </source>
</evidence>
<evidence type="ECO:0000313" key="9">
    <source>
        <dbReference type="Proteomes" id="UP000664534"/>
    </source>
</evidence>
<accession>A0A8H3FS83</accession>
<feature type="compositionally biased region" description="Low complexity" evidence="5">
    <location>
        <begin position="598"/>
        <end position="614"/>
    </location>
</feature>
<dbReference type="Pfam" id="PF00026">
    <property type="entry name" value="Asp"/>
    <property type="match status" value="1"/>
</dbReference>
<keyword evidence="9" id="KW-1185">Reference proteome</keyword>
<dbReference type="SUPFAM" id="SSF50630">
    <property type="entry name" value="Acid proteases"/>
    <property type="match status" value="1"/>
</dbReference>
<dbReference type="EMBL" id="CAJPDT010000056">
    <property type="protein sequence ID" value="CAF9930177.1"/>
    <property type="molecule type" value="Genomic_DNA"/>
</dbReference>
<evidence type="ECO:0000256" key="5">
    <source>
        <dbReference type="SAM" id="MobiDB-lite"/>
    </source>
</evidence>
<evidence type="ECO:0000256" key="3">
    <source>
        <dbReference type="ARBA" id="ARBA00022989"/>
    </source>
</evidence>
<keyword evidence="3 6" id="KW-1133">Transmembrane helix</keyword>
<keyword evidence="4 6" id="KW-0472">Membrane</keyword>
<feature type="compositionally biased region" description="Low complexity" evidence="5">
    <location>
        <begin position="661"/>
        <end position="670"/>
    </location>
</feature>
<dbReference type="Gene3D" id="2.40.70.10">
    <property type="entry name" value="Acid Proteases"/>
    <property type="match status" value="2"/>
</dbReference>
<dbReference type="CDD" id="cd05471">
    <property type="entry name" value="pepsin_like"/>
    <property type="match status" value="1"/>
</dbReference>
<evidence type="ECO:0000256" key="2">
    <source>
        <dbReference type="ARBA" id="ARBA00022692"/>
    </source>
</evidence>
<evidence type="ECO:0000256" key="1">
    <source>
        <dbReference type="ARBA" id="ARBA00004167"/>
    </source>
</evidence>
<dbReference type="InterPro" id="IPR021109">
    <property type="entry name" value="Peptidase_aspartic_dom_sf"/>
</dbReference>
<dbReference type="Proteomes" id="UP000664534">
    <property type="component" value="Unassembled WGS sequence"/>
</dbReference>
<dbReference type="GO" id="GO:0016020">
    <property type="term" value="C:membrane"/>
    <property type="evidence" value="ECO:0007669"/>
    <property type="project" value="UniProtKB-SubCell"/>
</dbReference>
<dbReference type="InterPro" id="IPR051694">
    <property type="entry name" value="Immunoregulatory_rcpt-like"/>
</dbReference>